<accession>A0A2K2FEB4</accession>
<dbReference type="GO" id="GO:0022900">
    <property type="term" value="P:electron transport chain"/>
    <property type="evidence" value="ECO:0007669"/>
    <property type="project" value="UniProtKB-UniRule"/>
</dbReference>
<keyword evidence="3 10" id="KW-0285">Flavoprotein</keyword>
<dbReference type="Pfam" id="PF03116">
    <property type="entry name" value="NQR2_RnfD_RnfE"/>
    <property type="match status" value="1"/>
</dbReference>
<evidence type="ECO:0000256" key="9">
    <source>
        <dbReference type="ARBA" id="ARBA00023136"/>
    </source>
</evidence>
<evidence type="ECO:0000256" key="6">
    <source>
        <dbReference type="ARBA" id="ARBA00022967"/>
    </source>
</evidence>
<organism evidence="11 12">
    <name type="scientific">Clostridium thermosuccinogenes</name>
    <dbReference type="NCBI Taxonomy" id="84032"/>
    <lineage>
        <taxon>Bacteria</taxon>
        <taxon>Bacillati</taxon>
        <taxon>Bacillota</taxon>
        <taxon>Clostridia</taxon>
        <taxon>Eubacteriales</taxon>
        <taxon>Clostridiaceae</taxon>
        <taxon>Clostridium</taxon>
    </lineage>
</organism>
<dbReference type="NCBIfam" id="TIGR01946">
    <property type="entry name" value="rnfD"/>
    <property type="match status" value="1"/>
</dbReference>
<keyword evidence="10" id="KW-1003">Cell membrane</keyword>
<evidence type="ECO:0000256" key="2">
    <source>
        <dbReference type="ARBA" id="ARBA00022553"/>
    </source>
</evidence>
<gene>
    <name evidence="10" type="primary">rnfD</name>
    <name evidence="11" type="ORF">CDQ84_13850</name>
</gene>
<evidence type="ECO:0000313" key="12">
    <source>
        <dbReference type="Proteomes" id="UP000236151"/>
    </source>
</evidence>
<comment type="caution">
    <text evidence="11">The sequence shown here is derived from an EMBL/GenBank/DDBJ whole genome shotgun (WGS) entry which is preliminary data.</text>
</comment>
<dbReference type="KEGG" id="cthd:CDO33_18775"/>
<feature type="transmembrane region" description="Helical" evidence="10">
    <location>
        <begin position="22"/>
        <end position="40"/>
    </location>
</feature>
<feature type="transmembrane region" description="Helical" evidence="10">
    <location>
        <begin position="178"/>
        <end position="199"/>
    </location>
</feature>
<dbReference type="RefSeq" id="WP_103082331.1">
    <property type="nucleotide sequence ID" value="NZ_CP021850.1"/>
</dbReference>
<proteinExistence type="inferred from homology"/>
<comment type="subcellular location">
    <subcellularLocation>
        <location evidence="10">Cell membrane</location>
        <topology evidence="10">Multi-pass membrane protein</topology>
    </subcellularLocation>
</comment>
<dbReference type="GO" id="GO:0055085">
    <property type="term" value="P:transmembrane transport"/>
    <property type="evidence" value="ECO:0007669"/>
    <property type="project" value="InterPro"/>
</dbReference>
<dbReference type="Proteomes" id="UP000236151">
    <property type="component" value="Unassembled WGS sequence"/>
</dbReference>
<name>A0A2K2FEB4_9CLOT</name>
<dbReference type="EC" id="7.-.-.-" evidence="10"/>
<dbReference type="GO" id="GO:0005886">
    <property type="term" value="C:plasma membrane"/>
    <property type="evidence" value="ECO:0007669"/>
    <property type="project" value="UniProtKB-SubCell"/>
</dbReference>
<feature type="transmembrane region" description="Helical" evidence="10">
    <location>
        <begin position="95"/>
        <end position="113"/>
    </location>
</feature>
<feature type="transmembrane region" description="Helical" evidence="10">
    <location>
        <begin position="232"/>
        <end position="250"/>
    </location>
</feature>
<keyword evidence="6 10" id="KW-1278">Translocase</keyword>
<keyword evidence="11" id="KW-0830">Ubiquinone</keyword>
<comment type="function">
    <text evidence="10">Part of a membrane-bound complex that couples electron transfer with translocation of ions across the membrane.</text>
</comment>
<keyword evidence="8 10" id="KW-1133">Transmembrane helix</keyword>
<dbReference type="AlphaFoldDB" id="A0A2K2FEB4"/>
<feature type="transmembrane region" description="Helical" evidence="10">
    <location>
        <begin position="46"/>
        <end position="64"/>
    </location>
</feature>
<comment type="subunit">
    <text evidence="10">The complex is composed of six subunits: RnfA, RnfB, RnfC, RnfD, RnfE and RnfG.</text>
</comment>
<evidence type="ECO:0000256" key="10">
    <source>
        <dbReference type="HAMAP-Rule" id="MF_00462"/>
    </source>
</evidence>
<sequence length="316" mass="33591">MENSLLVTSSPHIRCKDTTSRIMLDVVIALLPAAVSGVWFFGARTIPVILVAVLAAVASEAIACKTLGKDLTIGDFSAVVTGMLLALNLPPTIPLWIAAVGSVLAIVLVKQLFGGLGQNFMNPALTARVILLVSWPVQMTNWIIPDAVSSATPLAMIRGKEAVAGSLPSYLDLFLGKVGGSIGETSVLAILLGAAYLVYRRVITLEIPLTFIGTLALFTWIFGGNALFTGDYLYHMLSGGLMLSAFFMATDYTTSPITFKGRVIMGIGCGLLTGIIRLYTNYPEGVSFAILLMNILTPLIDRYTVPVSFGGEKKVA</sequence>
<keyword evidence="1 10" id="KW-0813">Transport</keyword>
<reference evidence="11 12" key="1">
    <citation type="submission" date="2017-06" db="EMBL/GenBank/DDBJ databases">
        <title>Investigating the central metabolism of Clostridium thermosuccinogenes.</title>
        <authorList>
            <person name="Koendjbiharie J.G."/>
            <person name="van Kranenburg R."/>
        </authorList>
    </citation>
    <scope>NUCLEOTIDE SEQUENCE [LARGE SCALE GENOMIC DNA]</scope>
    <source>
        <strain evidence="11 12">DSM 5806</strain>
    </source>
</reference>
<evidence type="ECO:0000256" key="3">
    <source>
        <dbReference type="ARBA" id="ARBA00022630"/>
    </source>
</evidence>
<evidence type="ECO:0000256" key="1">
    <source>
        <dbReference type="ARBA" id="ARBA00022448"/>
    </source>
</evidence>
<keyword evidence="5 10" id="KW-0812">Transmembrane</keyword>
<evidence type="ECO:0000256" key="4">
    <source>
        <dbReference type="ARBA" id="ARBA00022643"/>
    </source>
</evidence>
<dbReference type="HAMAP" id="MF_00462">
    <property type="entry name" value="RsxD_RnfD"/>
    <property type="match status" value="1"/>
</dbReference>
<feature type="transmembrane region" description="Helical" evidence="10">
    <location>
        <begin position="262"/>
        <end position="280"/>
    </location>
</feature>
<dbReference type="PANTHER" id="PTHR30578">
    <property type="entry name" value="ELECTRON TRANSPORT COMPLEX PROTEIN RNFD"/>
    <property type="match status" value="1"/>
</dbReference>
<feature type="modified residue" description="FMN phosphoryl threonine" evidence="10">
    <location>
        <position position="152"/>
    </location>
</feature>
<dbReference type="InterPro" id="IPR011303">
    <property type="entry name" value="RnfD_bac"/>
</dbReference>
<dbReference type="InterPro" id="IPR004338">
    <property type="entry name" value="NqrB/RnfD"/>
</dbReference>
<evidence type="ECO:0000256" key="8">
    <source>
        <dbReference type="ARBA" id="ARBA00022989"/>
    </source>
</evidence>
<comment type="similarity">
    <text evidence="10">Belongs to the NqrB/RnfD family.</text>
</comment>
<protein>
    <recommendedName>
        <fullName evidence="10">Ion-translocating oxidoreductase complex subunit D</fullName>
        <ecNumber evidence="10">7.-.-.-</ecNumber>
    </recommendedName>
    <alternativeName>
        <fullName evidence="10">Rnf electron transport complex subunit D</fullName>
    </alternativeName>
</protein>
<dbReference type="EMBL" id="NIOJ01000040">
    <property type="protein sequence ID" value="PNT97124.1"/>
    <property type="molecule type" value="Genomic_DNA"/>
</dbReference>
<dbReference type="PANTHER" id="PTHR30578:SF0">
    <property type="entry name" value="ION-TRANSLOCATING OXIDOREDUCTASE COMPLEX SUBUNIT D"/>
    <property type="match status" value="1"/>
</dbReference>
<evidence type="ECO:0000256" key="7">
    <source>
        <dbReference type="ARBA" id="ARBA00022982"/>
    </source>
</evidence>
<keyword evidence="2 10" id="KW-0597">Phosphoprotein</keyword>
<dbReference type="OrthoDB" id="9776359at2"/>
<comment type="cofactor">
    <cofactor evidence="10">
        <name>FMN</name>
        <dbReference type="ChEBI" id="CHEBI:58210"/>
    </cofactor>
</comment>
<evidence type="ECO:0000313" key="11">
    <source>
        <dbReference type="EMBL" id="PNT97124.1"/>
    </source>
</evidence>
<keyword evidence="9 10" id="KW-0472">Membrane</keyword>
<keyword evidence="7 10" id="KW-0249">Electron transport</keyword>
<evidence type="ECO:0000256" key="5">
    <source>
        <dbReference type="ARBA" id="ARBA00022692"/>
    </source>
</evidence>
<keyword evidence="4 10" id="KW-0288">FMN</keyword>
<feature type="transmembrane region" description="Helical" evidence="10">
    <location>
        <begin position="206"/>
        <end position="226"/>
    </location>
</feature>
<keyword evidence="12" id="KW-1185">Reference proteome</keyword>